<protein>
    <submittedName>
        <fullName evidence="2">Uncharacterized protein</fullName>
    </submittedName>
</protein>
<evidence type="ECO:0000256" key="1">
    <source>
        <dbReference type="SAM" id="Phobius"/>
    </source>
</evidence>
<proteinExistence type="predicted"/>
<feature type="transmembrane region" description="Helical" evidence="1">
    <location>
        <begin position="35"/>
        <end position="57"/>
    </location>
</feature>
<gene>
    <name evidence="2" type="ORF">GCM10009804_07920</name>
</gene>
<sequence length="189" mass="20238">MFERLRFVDIPMTFRTATLFGVSTPAAAPGPRQTLPIICAAMAGAIPLITVVVWFVLAADGIGAFPASWAPIVVIAVAGGAYACCELAGFRTPALEYSSRSAAEIEAESWRRFTASTFTRFALCEAVFLVSVALAFSVQSFLVVLIGAVIALPLFFLEAWPGERNQRRFAAALEARGIPSYLTGGRLQD</sequence>
<name>A0ABP4N0N8_9ACTN</name>
<evidence type="ECO:0000313" key="2">
    <source>
        <dbReference type="EMBL" id="GAA1553373.1"/>
    </source>
</evidence>
<feature type="transmembrane region" description="Helical" evidence="1">
    <location>
        <begin position="69"/>
        <end position="90"/>
    </location>
</feature>
<dbReference type="EMBL" id="BAAAPH010000002">
    <property type="protein sequence ID" value="GAA1553373.1"/>
    <property type="molecule type" value="Genomic_DNA"/>
</dbReference>
<keyword evidence="1" id="KW-0812">Transmembrane</keyword>
<reference evidence="3" key="1">
    <citation type="journal article" date="2019" name="Int. J. Syst. Evol. Microbiol.">
        <title>The Global Catalogue of Microorganisms (GCM) 10K type strain sequencing project: providing services to taxonomists for standard genome sequencing and annotation.</title>
        <authorList>
            <consortium name="The Broad Institute Genomics Platform"/>
            <consortium name="The Broad Institute Genome Sequencing Center for Infectious Disease"/>
            <person name="Wu L."/>
            <person name="Ma J."/>
        </authorList>
    </citation>
    <scope>NUCLEOTIDE SEQUENCE [LARGE SCALE GENOMIC DNA]</scope>
    <source>
        <strain evidence="3">JCM 15572</strain>
    </source>
</reference>
<keyword evidence="1" id="KW-0472">Membrane</keyword>
<evidence type="ECO:0000313" key="3">
    <source>
        <dbReference type="Proteomes" id="UP001501705"/>
    </source>
</evidence>
<keyword evidence="1" id="KW-1133">Transmembrane helix</keyword>
<comment type="caution">
    <text evidence="2">The sequence shown here is derived from an EMBL/GenBank/DDBJ whole genome shotgun (WGS) entry which is preliminary data.</text>
</comment>
<dbReference type="Proteomes" id="UP001501705">
    <property type="component" value="Unassembled WGS sequence"/>
</dbReference>
<keyword evidence="3" id="KW-1185">Reference proteome</keyword>
<accession>A0ABP4N0N8</accession>
<organism evidence="2 3">
    <name type="scientific">Kribbella hippodromi</name>
    <dbReference type="NCBI Taxonomy" id="434347"/>
    <lineage>
        <taxon>Bacteria</taxon>
        <taxon>Bacillati</taxon>
        <taxon>Actinomycetota</taxon>
        <taxon>Actinomycetes</taxon>
        <taxon>Propionibacteriales</taxon>
        <taxon>Kribbellaceae</taxon>
        <taxon>Kribbella</taxon>
    </lineage>
</organism>